<dbReference type="PROSITE" id="PS01124">
    <property type="entry name" value="HTH_ARAC_FAMILY_2"/>
    <property type="match status" value="1"/>
</dbReference>
<dbReference type="PANTHER" id="PTHR43280:SF2">
    <property type="entry name" value="HTH-TYPE TRANSCRIPTIONAL REGULATOR EXSA"/>
    <property type="match status" value="1"/>
</dbReference>
<dbReference type="InterPro" id="IPR020449">
    <property type="entry name" value="Tscrpt_reg_AraC-type_HTH"/>
</dbReference>
<dbReference type="SUPFAM" id="SSF46689">
    <property type="entry name" value="Homeodomain-like"/>
    <property type="match status" value="1"/>
</dbReference>
<keyword evidence="6" id="KW-1185">Reference proteome</keyword>
<dbReference type="InterPro" id="IPR009057">
    <property type="entry name" value="Homeodomain-like_sf"/>
</dbReference>
<dbReference type="SMART" id="SM00342">
    <property type="entry name" value="HTH_ARAC"/>
    <property type="match status" value="1"/>
</dbReference>
<organism evidence="5 6">
    <name type="scientific">Enterococcus florum</name>
    <dbReference type="NCBI Taxonomy" id="2480627"/>
    <lineage>
        <taxon>Bacteria</taxon>
        <taxon>Bacillati</taxon>
        <taxon>Bacillota</taxon>
        <taxon>Bacilli</taxon>
        <taxon>Lactobacillales</taxon>
        <taxon>Enterococcaceae</taxon>
        <taxon>Enterococcus</taxon>
    </lineage>
</organism>
<name>A0A4P5PKG4_9ENTE</name>
<dbReference type="EMBL" id="BJCC01000013">
    <property type="protein sequence ID" value="GCF93833.1"/>
    <property type="molecule type" value="Genomic_DNA"/>
</dbReference>
<feature type="domain" description="HTH araC/xylS-type" evidence="4">
    <location>
        <begin position="203"/>
        <end position="301"/>
    </location>
</feature>
<accession>A0A4P5PKG4</accession>
<dbReference type="Pfam" id="PF12833">
    <property type="entry name" value="HTH_18"/>
    <property type="match status" value="1"/>
</dbReference>
<dbReference type="GO" id="GO:0043565">
    <property type="term" value="F:sequence-specific DNA binding"/>
    <property type="evidence" value="ECO:0007669"/>
    <property type="project" value="InterPro"/>
</dbReference>
<dbReference type="InterPro" id="IPR018062">
    <property type="entry name" value="HTH_AraC-typ_CS"/>
</dbReference>
<dbReference type="PRINTS" id="PR00032">
    <property type="entry name" value="HTHARAC"/>
</dbReference>
<evidence type="ECO:0000259" key="4">
    <source>
        <dbReference type="PROSITE" id="PS01124"/>
    </source>
</evidence>
<sequence>MVERGIRCTQFSKSLDYSEGLSQLNYRYTINGSKEPGCVFRIYQMDQMVLTHSIVDRSQGMFTRSSQDHTNYLGLRFIKTGRETHANQQERCVLTDYTIGIFDLRMTSSYEREERTEGINLFIRRNGQTEELLPLPLTSKILEAERGMGRMLLEMIFQITEQFPYCTEAENRLLLQRFIQLFCEWTSQTAPFLTRETHNELLVTATDYMRANLWDAELSIEQTASYCQTSIRTLQKVFQKAELSFSHYLNDLRITAAAIKLYQTSQPITSIAFQCGYNHSAYFSKRFKEKYRLSPMDYRKKMQDLLKLETLGERDCPLLLKKVL</sequence>
<evidence type="ECO:0000256" key="1">
    <source>
        <dbReference type="ARBA" id="ARBA00023015"/>
    </source>
</evidence>
<dbReference type="InterPro" id="IPR018060">
    <property type="entry name" value="HTH_AraC"/>
</dbReference>
<dbReference type="PROSITE" id="PS00041">
    <property type="entry name" value="HTH_ARAC_FAMILY_1"/>
    <property type="match status" value="1"/>
</dbReference>
<evidence type="ECO:0000256" key="3">
    <source>
        <dbReference type="ARBA" id="ARBA00023163"/>
    </source>
</evidence>
<dbReference type="PANTHER" id="PTHR43280">
    <property type="entry name" value="ARAC-FAMILY TRANSCRIPTIONAL REGULATOR"/>
    <property type="match status" value="1"/>
</dbReference>
<dbReference type="AlphaFoldDB" id="A0A4P5PKG4"/>
<evidence type="ECO:0000313" key="6">
    <source>
        <dbReference type="Proteomes" id="UP000290567"/>
    </source>
</evidence>
<gene>
    <name evidence="5" type="ORF">NRIC_17240</name>
</gene>
<dbReference type="Proteomes" id="UP000290567">
    <property type="component" value="Unassembled WGS sequence"/>
</dbReference>
<dbReference type="Gene3D" id="1.10.10.60">
    <property type="entry name" value="Homeodomain-like"/>
    <property type="match status" value="1"/>
</dbReference>
<evidence type="ECO:0000256" key="2">
    <source>
        <dbReference type="ARBA" id="ARBA00023125"/>
    </source>
</evidence>
<reference evidence="6" key="1">
    <citation type="submission" date="2019-02" db="EMBL/GenBank/DDBJ databases">
        <title>Draft genome sequence of Enterococcus sp. Gos25-1.</title>
        <authorList>
            <person name="Tanaka N."/>
            <person name="Shiwa Y."/>
            <person name="Fujita N."/>
        </authorList>
    </citation>
    <scope>NUCLEOTIDE SEQUENCE [LARGE SCALE GENOMIC DNA]</scope>
    <source>
        <strain evidence="6">Gos25-1</strain>
    </source>
</reference>
<dbReference type="RefSeq" id="WP_175580034.1">
    <property type="nucleotide sequence ID" value="NZ_BJCC01000013.1"/>
</dbReference>
<evidence type="ECO:0000313" key="5">
    <source>
        <dbReference type="EMBL" id="GCF93833.1"/>
    </source>
</evidence>
<protein>
    <recommendedName>
        <fullName evidence="4">HTH araC/xylS-type domain-containing protein</fullName>
    </recommendedName>
</protein>
<keyword evidence="1" id="KW-0805">Transcription regulation</keyword>
<dbReference type="GO" id="GO:0003700">
    <property type="term" value="F:DNA-binding transcription factor activity"/>
    <property type="evidence" value="ECO:0007669"/>
    <property type="project" value="InterPro"/>
</dbReference>
<keyword evidence="3" id="KW-0804">Transcription</keyword>
<proteinExistence type="predicted"/>
<comment type="caution">
    <text evidence="5">The sequence shown here is derived from an EMBL/GenBank/DDBJ whole genome shotgun (WGS) entry which is preliminary data.</text>
</comment>
<keyword evidence="2" id="KW-0238">DNA-binding</keyword>